<dbReference type="KEGG" id="gom:D7316_04008"/>
<evidence type="ECO:0008006" key="3">
    <source>
        <dbReference type="Google" id="ProtNLM"/>
    </source>
</evidence>
<sequence length="447" mass="49175">MAATIDELAACPDPSSRPDPIAVLTAQATSRVADLIPVRNARMAATPFTFYRGAAAVMAGDLAATPDSGVTTQLCGDAHLSNFGVFNTPERRMIFDLNDFDETSPGPFEWDLKRLAASFVVAGRGNGFDAVTTRDCAREVAKSYRRWILASVQQSTMECWYARIDVEEMIAAVGKMLDTSTEARTVKGLKKARHRNSLQALGKLCVFDEHGDPHIRSDPPLLVPVHELFGDHHADMVAERIGERIEEYRANLPDYIRALFDQFTPVDFARKVVGVGSVGTRAWIVLMRGQRGEDPLFLQLKEAQRSVLVDHVPTAPYPNQGQRVVEGQRLLQAASDLFLGWTSGFDENGEKRDFYVRQLRDGKGSVVVEALNPAELTLYARLCGRALAQAHARTASRHDIADYLQSGKGFARAIADFAETYADLNAGDHSAMTTEIAEGRLEVHELA</sequence>
<dbReference type="EMBL" id="CP033972">
    <property type="protein sequence ID" value="AZG47399.1"/>
    <property type="molecule type" value="Genomic_DNA"/>
</dbReference>
<dbReference type="OrthoDB" id="1491115at2"/>
<protein>
    <recommendedName>
        <fullName evidence="3">DUF2252 domain-containing protein</fullName>
    </recommendedName>
</protein>
<dbReference type="PANTHER" id="PTHR39441">
    <property type="entry name" value="DUF2252 DOMAIN-CONTAINING PROTEIN"/>
    <property type="match status" value="1"/>
</dbReference>
<reference evidence="1 2" key="1">
    <citation type="submission" date="2018-11" db="EMBL/GenBank/DDBJ databases">
        <title>Gordonia insulae sp. nov., isolated from an island soil.</title>
        <authorList>
            <person name="Kim Y.S."/>
            <person name="Kim S.B."/>
        </authorList>
    </citation>
    <scope>NUCLEOTIDE SEQUENCE [LARGE SCALE GENOMIC DNA]</scope>
    <source>
        <strain evidence="1 2">MMS17-SY073</strain>
    </source>
</reference>
<dbReference type="Proteomes" id="UP000271469">
    <property type="component" value="Chromosome"/>
</dbReference>
<dbReference type="InterPro" id="IPR018721">
    <property type="entry name" value="DUF2252"/>
</dbReference>
<evidence type="ECO:0000313" key="2">
    <source>
        <dbReference type="Proteomes" id="UP000271469"/>
    </source>
</evidence>
<evidence type="ECO:0000313" key="1">
    <source>
        <dbReference type="EMBL" id="AZG47399.1"/>
    </source>
</evidence>
<dbReference type="PANTHER" id="PTHR39441:SF1">
    <property type="entry name" value="DUF2252 DOMAIN-CONTAINING PROTEIN"/>
    <property type="match status" value="1"/>
</dbReference>
<dbReference type="AlphaFoldDB" id="A0A3G8JS71"/>
<name>A0A3G8JS71_9ACTN</name>
<gene>
    <name evidence="1" type="ORF">D7316_04008</name>
</gene>
<proteinExistence type="predicted"/>
<dbReference type="RefSeq" id="WP_124709767.1">
    <property type="nucleotide sequence ID" value="NZ_CP033972.1"/>
</dbReference>
<organism evidence="1 2">
    <name type="scientific">Gordonia insulae</name>
    <dbReference type="NCBI Taxonomy" id="2420509"/>
    <lineage>
        <taxon>Bacteria</taxon>
        <taxon>Bacillati</taxon>
        <taxon>Actinomycetota</taxon>
        <taxon>Actinomycetes</taxon>
        <taxon>Mycobacteriales</taxon>
        <taxon>Gordoniaceae</taxon>
        <taxon>Gordonia</taxon>
    </lineage>
</organism>
<dbReference type="Pfam" id="PF10009">
    <property type="entry name" value="DUF2252"/>
    <property type="match status" value="1"/>
</dbReference>
<keyword evidence="2" id="KW-1185">Reference proteome</keyword>
<accession>A0A3G8JS71</accession>